<proteinExistence type="predicted"/>
<reference evidence="1" key="1">
    <citation type="submission" date="2021-06" db="EMBL/GenBank/DDBJ databases">
        <authorList>
            <person name="Kallberg Y."/>
            <person name="Tangrot J."/>
            <person name="Rosling A."/>
        </authorList>
    </citation>
    <scope>NUCLEOTIDE SEQUENCE</scope>
    <source>
        <strain evidence="1">AU212A</strain>
    </source>
</reference>
<feature type="non-terminal residue" evidence="1">
    <location>
        <position position="51"/>
    </location>
</feature>
<evidence type="ECO:0000313" key="1">
    <source>
        <dbReference type="EMBL" id="CAG8616930.1"/>
    </source>
</evidence>
<sequence>STLETHDTPPLVADIKTYDDGTILVHVIRNDSTQSNTDCLKFRGMSLEQKL</sequence>
<name>A0ACA9MYL2_9GLOM</name>
<gene>
    <name evidence="1" type="ORF">SCALOS_LOCUS7510</name>
</gene>
<comment type="caution">
    <text evidence="1">The sequence shown here is derived from an EMBL/GenBank/DDBJ whole genome shotgun (WGS) entry which is preliminary data.</text>
</comment>
<feature type="non-terminal residue" evidence="1">
    <location>
        <position position="1"/>
    </location>
</feature>
<evidence type="ECO:0000313" key="2">
    <source>
        <dbReference type="Proteomes" id="UP000789860"/>
    </source>
</evidence>
<organism evidence="1 2">
    <name type="scientific">Scutellospora calospora</name>
    <dbReference type="NCBI Taxonomy" id="85575"/>
    <lineage>
        <taxon>Eukaryota</taxon>
        <taxon>Fungi</taxon>
        <taxon>Fungi incertae sedis</taxon>
        <taxon>Mucoromycota</taxon>
        <taxon>Glomeromycotina</taxon>
        <taxon>Glomeromycetes</taxon>
        <taxon>Diversisporales</taxon>
        <taxon>Gigasporaceae</taxon>
        <taxon>Scutellospora</taxon>
    </lineage>
</organism>
<keyword evidence="2" id="KW-1185">Reference proteome</keyword>
<dbReference type="Proteomes" id="UP000789860">
    <property type="component" value="Unassembled WGS sequence"/>
</dbReference>
<accession>A0ACA9MYL2</accession>
<protein>
    <submittedName>
        <fullName evidence="1">1043_t:CDS:1</fullName>
    </submittedName>
</protein>
<dbReference type="EMBL" id="CAJVPM010016910">
    <property type="protein sequence ID" value="CAG8616930.1"/>
    <property type="molecule type" value="Genomic_DNA"/>
</dbReference>